<feature type="region of interest" description="Disordered" evidence="1">
    <location>
        <begin position="1010"/>
        <end position="1035"/>
    </location>
</feature>
<feature type="region of interest" description="Disordered" evidence="1">
    <location>
        <begin position="222"/>
        <end position="244"/>
    </location>
</feature>
<feature type="compositionally biased region" description="Basic and acidic residues" evidence="1">
    <location>
        <begin position="436"/>
        <end position="445"/>
    </location>
</feature>
<reference evidence="3" key="1">
    <citation type="journal article" date="2013" name="Nat. Genet.">
        <title>The duck genome and transcriptome provide insight into an avian influenza virus reservoir species.</title>
        <authorList>
            <person name="Huang Y."/>
            <person name="Li Y."/>
            <person name="Burt D.W."/>
            <person name="Chen H."/>
            <person name="Zhang Y."/>
            <person name="Qian W."/>
            <person name="Kim H."/>
            <person name="Gan S."/>
            <person name="Zhao Y."/>
            <person name="Li J."/>
            <person name="Yi K."/>
            <person name="Feng H."/>
            <person name="Zhu P."/>
            <person name="Li B."/>
            <person name="Liu Q."/>
            <person name="Fairley S."/>
            <person name="Magor K.E."/>
            <person name="Du Z."/>
            <person name="Hu X."/>
            <person name="Goodman L."/>
            <person name="Tafer H."/>
            <person name="Vignal A."/>
            <person name="Lee T."/>
            <person name="Kim K.W."/>
            <person name="Sheng Z."/>
            <person name="An Y."/>
            <person name="Searle S."/>
            <person name="Herrero J."/>
            <person name="Groenen M.A."/>
            <person name="Crooijmans R.P."/>
            <person name="Faraut T."/>
            <person name="Cai Q."/>
            <person name="Webster R.G."/>
            <person name="Aldridge J.R."/>
            <person name="Warren W.C."/>
            <person name="Bartschat S."/>
            <person name="Kehr S."/>
            <person name="Marz M."/>
            <person name="Stadler P.F."/>
            <person name="Smith J."/>
            <person name="Kraus R.H."/>
            <person name="Zhao Y."/>
            <person name="Ren L."/>
            <person name="Fei J."/>
            <person name="Morisson M."/>
            <person name="Kaiser P."/>
            <person name="Griffin D.K."/>
            <person name="Rao M."/>
            <person name="Pitel F."/>
            <person name="Wang J."/>
            <person name="Li N."/>
        </authorList>
    </citation>
    <scope>NUCLEOTIDE SEQUENCE [LARGE SCALE GENOMIC DNA]</scope>
</reference>
<dbReference type="AlphaFoldDB" id="R0L359"/>
<feature type="compositionally biased region" description="Low complexity" evidence="1">
    <location>
        <begin position="939"/>
        <end position="973"/>
    </location>
</feature>
<accession>R0L359</accession>
<feature type="region of interest" description="Disordered" evidence="1">
    <location>
        <begin position="406"/>
        <end position="481"/>
    </location>
</feature>
<dbReference type="Proteomes" id="UP000296049">
    <property type="component" value="Unassembled WGS sequence"/>
</dbReference>
<proteinExistence type="predicted"/>
<dbReference type="EMBL" id="KB744631">
    <property type="protein sequence ID" value="EOA94717.1"/>
    <property type="molecule type" value="Genomic_DNA"/>
</dbReference>
<gene>
    <name evidence="2" type="ORF">Anapl_14760</name>
</gene>
<feature type="region of interest" description="Disordered" evidence="1">
    <location>
        <begin position="848"/>
        <end position="867"/>
    </location>
</feature>
<evidence type="ECO:0000313" key="3">
    <source>
        <dbReference type="Proteomes" id="UP000296049"/>
    </source>
</evidence>
<name>R0L359_ANAPL</name>
<feature type="compositionally biased region" description="Polar residues" evidence="1">
    <location>
        <begin position="878"/>
        <end position="890"/>
    </location>
</feature>
<feature type="compositionally biased region" description="Polar residues" evidence="1">
    <location>
        <begin position="224"/>
        <end position="244"/>
    </location>
</feature>
<feature type="compositionally biased region" description="Polar residues" evidence="1">
    <location>
        <begin position="91"/>
        <end position="105"/>
    </location>
</feature>
<feature type="compositionally biased region" description="Polar residues" evidence="1">
    <location>
        <begin position="848"/>
        <end position="858"/>
    </location>
</feature>
<feature type="region of interest" description="Disordered" evidence="1">
    <location>
        <begin position="1"/>
        <end position="25"/>
    </location>
</feature>
<feature type="compositionally biased region" description="Low complexity" evidence="1">
    <location>
        <begin position="1"/>
        <end position="13"/>
    </location>
</feature>
<keyword evidence="3" id="KW-1185">Reference proteome</keyword>
<evidence type="ECO:0000256" key="1">
    <source>
        <dbReference type="SAM" id="MobiDB-lite"/>
    </source>
</evidence>
<feature type="region of interest" description="Disordered" evidence="1">
    <location>
        <begin position="91"/>
        <end position="120"/>
    </location>
</feature>
<protein>
    <submittedName>
        <fullName evidence="2">Uncharacterized protein</fullName>
    </submittedName>
</protein>
<evidence type="ECO:0000313" key="2">
    <source>
        <dbReference type="EMBL" id="EOA94717.1"/>
    </source>
</evidence>
<organism evidence="2 3">
    <name type="scientific">Anas platyrhynchos</name>
    <name type="common">Mallard</name>
    <name type="synonym">Anas boschas</name>
    <dbReference type="NCBI Taxonomy" id="8839"/>
    <lineage>
        <taxon>Eukaryota</taxon>
        <taxon>Metazoa</taxon>
        <taxon>Chordata</taxon>
        <taxon>Craniata</taxon>
        <taxon>Vertebrata</taxon>
        <taxon>Euteleostomi</taxon>
        <taxon>Archelosauria</taxon>
        <taxon>Archosauria</taxon>
        <taxon>Dinosauria</taxon>
        <taxon>Saurischia</taxon>
        <taxon>Theropoda</taxon>
        <taxon>Coelurosauria</taxon>
        <taxon>Aves</taxon>
        <taxon>Neognathae</taxon>
        <taxon>Galloanserae</taxon>
        <taxon>Anseriformes</taxon>
        <taxon>Anatidae</taxon>
        <taxon>Anatinae</taxon>
        <taxon>Anas</taxon>
    </lineage>
</organism>
<sequence>MSTRRSSTESCSELQKKTGGSSTKGNVALEKSCLLHNPLCTGEEGTEGTQEMQLKVAWAVWKAASSSSLQPGVELGTAAAAQYNSSISQHSLQQGCGRSGTTSGTAPGEHSAHAAPRPQAAVPLSGTCVNSSEMSLIKAVIFQCRSHEITAPLDLKPSPDLMAEYTITGEHLAHSNSTKIHRNFLYPQSTTWMAGTQLQLLPSTDLFLLCLLLVNAERAPEESTPLSEANSELTGSHQQQRGCSGHSINQFSASFPGRKRKIQQQFSVVWSTIKAHCSDIPGVNAQGKEPPYLGEASQSRGISGRHCGSSTSVCSVHPFSEVLAYSGLRLDFQSSQVVAKFLHGQIPPLTLSPQMRQSLLALSIIYYFLQPSGLNCPKTFCSLLPSMKAKYSSTISSVPIVTRREHYDTSDTGESGGDFASLVSARRGGSSSWQRGEARRGEELLRSMAAGEEEKAPEAQEDEPLGLWTPGDALPGAPEQALAGVPRGHLPGAQWGDALIHGCRPASPRVRAVPPLGHQLGWLRADVAGGRGLRPRALPGELPAAARAFPQALAWHLEPTGLCHPQRAARWLSPPPAALPAQPPHHGPYLLALSSCGALLSSSFQPRACTSEALKGKESSDSSARISGGRGLWQLSPSPGKEILEALDKLRASASGPGHVPDGAAVLFAALLRLPQEGGHRRLLAEALLAPLPPALQLPAGLHLAVLWGLQVRAALAWAAAPSACALQAESPVWHAWSLASLNSSVLTQLLLLGAPPAAERGDAAGGAHHVHHLHGGGGGQPLLHHHGVPLLQARLVPPRLHPVACSLLTAQAVQCQPYGLPDTGLAPLPLCFSDTDPAGEGLAPTAVQTAGAHQNSPGRRGPVSAVSHAGSFVTRPHLTNTSVQPVLSHTEQKSLKNMKCQYRGERTDTAPSQGIPRPYAPSAPTQLTQDHRARRCLQQAASSSSSPSQKAGPQAAAAQTPSSQQPPAAQTPSSPPAPHSASAPISCEGSALSLHRIHNKYRCFTKGQLGDVGAGGGSRSPRCPEGSGGTGSTSALLILGSGRVLIRMGESTQAEIPAVPVGMNKDKPSVADGTLW</sequence>
<feature type="region of interest" description="Disordered" evidence="1">
    <location>
        <begin position="875"/>
        <end position="986"/>
    </location>
</feature>